<name>A0ABZ2NHE5_9BACI</name>
<sequence>MEEDSHFLIYGYSVIDTGLALFRGLKKFGWNAIVNGRKSRKSGWKTVASGRKGKESAGKRSLAGKQAGTAGKAESSAGKPMRATPVNSQIEVKGHIIRF</sequence>
<dbReference type="Proteomes" id="UP001377337">
    <property type="component" value="Chromosome"/>
</dbReference>
<dbReference type="RefSeq" id="WP_338779403.1">
    <property type="nucleotide sequence ID" value="NZ_CP147407.1"/>
</dbReference>
<keyword evidence="3" id="KW-1185">Reference proteome</keyword>
<feature type="region of interest" description="Disordered" evidence="1">
    <location>
        <begin position="41"/>
        <end position="86"/>
    </location>
</feature>
<evidence type="ECO:0000313" key="3">
    <source>
        <dbReference type="Proteomes" id="UP001377337"/>
    </source>
</evidence>
<proteinExistence type="predicted"/>
<reference evidence="2 3" key="1">
    <citation type="submission" date="2024-02" db="EMBL/GenBank/DDBJ databases">
        <title>Seven novel Bacillus-like species.</title>
        <authorList>
            <person name="Liu G."/>
        </authorList>
    </citation>
    <scope>NUCLEOTIDE SEQUENCE [LARGE SCALE GENOMIC DNA]</scope>
    <source>
        <strain evidence="2 3">FJAT-52054</strain>
    </source>
</reference>
<accession>A0ABZ2NHE5</accession>
<gene>
    <name evidence="2" type="ORF">WCV65_01205</name>
</gene>
<dbReference type="EMBL" id="CP147407">
    <property type="protein sequence ID" value="WXB97163.1"/>
    <property type="molecule type" value="Genomic_DNA"/>
</dbReference>
<protein>
    <submittedName>
        <fullName evidence="2">Uncharacterized protein</fullName>
    </submittedName>
</protein>
<evidence type="ECO:0000256" key="1">
    <source>
        <dbReference type="SAM" id="MobiDB-lite"/>
    </source>
</evidence>
<organism evidence="2 3">
    <name type="scientific">Metabacillus sediminis</name>
    <dbReference type="NCBI Taxonomy" id="3117746"/>
    <lineage>
        <taxon>Bacteria</taxon>
        <taxon>Bacillati</taxon>
        <taxon>Bacillota</taxon>
        <taxon>Bacilli</taxon>
        <taxon>Bacillales</taxon>
        <taxon>Bacillaceae</taxon>
        <taxon>Metabacillus</taxon>
    </lineage>
</organism>
<evidence type="ECO:0000313" key="2">
    <source>
        <dbReference type="EMBL" id="WXB97163.1"/>
    </source>
</evidence>